<evidence type="ECO:0000256" key="1">
    <source>
        <dbReference type="ARBA" id="ARBA00022729"/>
    </source>
</evidence>
<protein>
    <submittedName>
        <fullName evidence="3">ASPIC and UnbV</fullName>
    </submittedName>
</protein>
<gene>
    <name evidence="3" type="ORF">K239x_32820</name>
</gene>
<dbReference type="InterPro" id="IPR011519">
    <property type="entry name" value="UnbV_ASPIC"/>
</dbReference>
<keyword evidence="4" id="KW-1185">Reference proteome</keyword>
<evidence type="ECO:0000313" key="4">
    <source>
        <dbReference type="Proteomes" id="UP000319817"/>
    </source>
</evidence>
<evidence type="ECO:0000313" key="3">
    <source>
        <dbReference type="EMBL" id="QDT11288.1"/>
    </source>
</evidence>
<dbReference type="SUPFAM" id="SSF69318">
    <property type="entry name" value="Integrin alpha N-terminal domain"/>
    <property type="match status" value="1"/>
</dbReference>
<dbReference type="Gene3D" id="1.25.40.10">
    <property type="entry name" value="Tetratricopeptide repeat domain"/>
    <property type="match status" value="1"/>
</dbReference>
<proteinExistence type="predicted"/>
<feature type="domain" description="ASPIC/UnbV" evidence="2">
    <location>
        <begin position="958"/>
        <end position="1024"/>
    </location>
</feature>
<dbReference type="Gene3D" id="2.130.10.130">
    <property type="entry name" value="Integrin alpha, N-terminal"/>
    <property type="match status" value="2"/>
</dbReference>
<dbReference type="Pfam" id="PF13517">
    <property type="entry name" value="FG-GAP_3"/>
    <property type="match status" value="1"/>
</dbReference>
<dbReference type="Pfam" id="PF07593">
    <property type="entry name" value="UnbV_ASPIC"/>
    <property type="match status" value="1"/>
</dbReference>
<dbReference type="Proteomes" id="UP000319817">
    <property type="component" value="Chromosome"/>
</dbReference>
<accession>A0A517NW18</accession>
<dbReference type="PANTHER" id="PTHR16026">
    <property type="entry name" value="CARTILAGE ACIDIC PROTEIN 1"/>
    <property type="match status" value="1"/>
</dbReference>
<dbReference type="SUPFAM" id="SSF48452">
    <property type="entry name" value="TPR-like"/>
    <property type="match status" value="2"/>
</dbReference>
<dbReference type="AlphaFoldDB" id="A0A517NW18"/>
<keyword evidence="1" id="KW-0732">Signal</keyword>
<evidence type="ECO:0000259" key="2">
    <source>
        <dbReference type="Pfam" id="PF07593"/>
    </source>
</evidence>
<dbReference type="InterPro" id="IPR013517">
    <property type="entry name" value="FG-GAP"/>
</dbReference>
<name>A0A517NW18_9BACT</name>
<dbReference type="InterPro" id="IPR011990">
    <property type="entry name" value="TPR-like_helical_dom_sf"/>
</dbReference>
<dbReference type="InterPro" id="IPR028994">
    <property type="entry name" value="Integrin_alpha_N"/>
</dbReference>
<organism evidence="3 4">
    <name type="scientific">Stieleria marina</name>
    <dbReference type="NCBI Taxonomy" id="1930275"/>
    <lineage>
        <taxon>Bacteria</taxon>
        <taxon>Pseudomonadati</taxon>
        <taxon>Planctomycetota</taxon>
        <taxon>Planctomycetia</taxon>
        <taxon>Pirellulales</taxon>
        <taxon>Pirellulaceae</taxon>
        <taxon>Stieleria</taxon>
    </lineage>
</organism>
<dbReference type="InterPro" id="IPR027039">
    <property type="entry name" value="Crtac1"/>
</dbReference>
<dbReference type="PANTHER" id="PTHR16026:SF0">
    <property type="entry name" value="CARTILAGE ACIDIC PROTEIN 1"/>
    <property type="match status" value="1"/>
</dbReference>
<sequence length="1053" mass="114785">MARTHLSCLILVATLTCVAIGCRDSGISAVKEPADPRSEDTTPVAETPRIAMRRAMDAQDWKRADQFVKAALITTPSDPDLLTDAAKIAAMSDRKREAAGLMVQAAQQAGFLPSTRVDHAVQALIDVGQLYDAIDLIEASLAVHPDNTAHRKMLIGFLGEAQRTELIPPHLKTLIQQRGFDLQLLLAFTENSSRRFSKKTADFLMQRNPDDHRVRLGNAQEQYDRRDATACAETLREILKHHPDFAPAHALLGQAIVLQDQLHDIPAWLATATANAAPMVYQYPHYWLTLGDWSAANEDYRQAARAYWEAGRRDPNDSIAWTRLAKALRSLQKRSASKKADDSSQSVAPQSVSPASLGAIDQRITRLLRLRELYDHFSWEGRDSQSIAVDVAEILFDLGRTWEAEAWTAVATTMTKSPSTKLAPLRTAIVAQLGQDPEWISTINQPALRLDLSDWPEPTVLANSPRLPARPKIIPTITTHDHLRLVDETQRWNLAGLGAKSIPGDATLAPLIRTLGVGGGTIDYDLDGWPDAVIMGAGGTLMQSDSAPNELMRNLGQQFANVTTPAGVVDRGFGQGVAVGDFNEDGFPDLFFANLGKNRLLRNNGDGSFTDCADLLHDNDWKQWSTCAAFFDLNRDGIADLLTTNYCETAANMDEACPDPSGKPGPCHPLKFAAHGDQFFVGAGDGRLDDVSVQWITDVLPGRGLGIVAGALAASEDATSSMGVFIANDMSANHYYQHLERDQRAPLPNVNADASSGILPESGVLQESATARGLAVDGRTLSQASMGIASSDFDGDGDLDFYVTGFGLEYNILYDQVSPGVWQDITGKLDLVQPTLPMVGFGTEAIDFDLDGIDELIVTNGHIGDFKKPDMPYEQPLQIFRRGKAGKFQWVDDASWGDYFDSNHVGRALWTIDANRDGRPDSMITHTYEQARLLINRTDSPHHRIAFRLVGTSDSRDAAGAIIRFQCDGRARTLWAIASGGYLCTNESILRAGTGPAKEITDVSVIWPSGETQSFGNLAADQEYLIVQGDAQPFATPFAADHPAADKPDGNEN</sequence>
<reference evidence="3 4" key="1">
    <citation type="submission" date="2019-02" db="EMBL/GenBank/DDBJ databases">
        <title>Deep-cultivation of Planctomycetes and their phenomic and genomic characterization uncovers novel biology.</title>
        <authorList>
            <person name="Wiegand S."/>
            <person name="Jogler M."/>
            <person name="Boedeker C."/>
            <person name="Pinto D."/>
            <person name="Vollmers J."/>
            <person name="Rivas-Marin E."/>
            <person name="Kohn T."/>
            <person name="Peeters S.H."/>
            <person name="Heuer A."/>
            <person name="Rast P."/>
            <person name="Oberbeckmann S."/>
            <person name="Bunk B."/>
            <person name="Jeske O."/>
            <person name="Meyerdierks A."/>
            <person name="Storesund J.E."/>
            <person name="Kallscheuer N."/>
            <person name="Luecker S."/>
            <person name="Lage O.M."/>
            <person name="Pohl T."/>
            <person name="Merkel B.J."/>
            <person name="Hornburger P."/>
            <person name="Mueller R.-W."/>
            <person name="Bruemmer F."/>
            <person name="Labrenz M."/>
            <person name="Spormann A.M."/>
            <person name="Op den Camp H."/>
            <person name="Overmann J."/>
            <person name="Amann R."/>
            <person name="Jetten M.S.M."/>
            <person name="Mascher T."/>
            <person name="Medema M.H."/>
            <person name="Devos D.P."/>
            <person name="Kaster A.-K."/>
            <person name="Ovreas L."/>
            <person name="Rohde M."/>
            <person name="Galperin M.Y."/>
            <person name="Jogler C."/>
        </authorList>
    </citation>
    <scope>NUCLEOTIDE SEQUENCE [LARGE SCALE GENOMIC DNA]</scope>
    <source>
        <strain evidence="3 4">K23_9</strain>
    </source>
</reference>
<dbReference type="EMBL" id="CP036526">
    <property type="protein sequence ID" value="QDT11288.1"/>
    <property type="molecule type" value="Genomic_DNA"/>
</dbReference>
<dbReference type="PROSITE" id="PS51257">
    <property type="entry name" value="PROKAR_LIPOPROTEIN"/>
    <property type="match status" value="1"/>
</dbReference>